<gene>
    <name evidence="4" type="ORF">HDF12_000063</name>
</gene>
<sequence>MEFKRYFLEQLECEAEASRKAIERVPEGQNSWKPHEKSMELGKLAALVATMPGWVALMIDHDELDLNGNGKSFQTKAVETRAELLLLLEDGLKASRKALENTTEDHLMKTWRLKMDSQVLSEGPRYVTISNGALSHLAHHRGQLTVYLRLNDAKVPAIYGPSADEFH</sequence>
<evidence type="ECO:0000313" key="5">
    <source>
        <dbReference type="Proteomes" id="UP000534186"/>
    </source>
</evidence>
<name>A0A7Y9NI31_9BACT</name>
<dbReference type="Proteomes" id="UP000534186">
    <property type="component" value="Unassembled WGS sequence"/>
</dbReference>
<dbReference type="SUPFAM" id="SSF109854">
    <property type="entry name" value="DinB/YfiT-like putative metalloenzymes"/>
    <property type="match status" value="1"/>
</dbReference>
<keyword evidence="2 3" id="KW-0479">Metal-binding</keyword>
<comment type="similarity">
    <text evidence="1">Belongs to the DinB family.</text>
</comment>
<dbReference type="InterPro" id="IPR007837">
    <property type="entry name" value="DinB"/>
</dbReference>
<protein>
    <submittedName>
        <fullName evidence="4">Putative damage-inducible protein DinB</fullName>
    </submittedName>
</protein>
<organism evidence="4 5">
    <name type="scientific">Tunturiibacter lichenicola</name>
    <dbReference type="NCBI Taxonomy" id="2051959"/>
    <lineage>
        <taxon>Bacteria</taxon>
        <taxon>Pseudomonadati</taxon>
        <taxon>Acidobacteriota</taxon>
        <taxon>Terriglobia</taxon>
        <taxon>Terriglobales</taxon>
        <taxon>Acidobacteriaceae</taxon>
        <taxon>Tunturiibacter</taxon>
    </lineage>
</organism>
<accession>A0A7Y9NI31</accession>
<dbReference type="GO" id="GO:0046872">
    <property type="term" value="F:metal ion binding"/>
    <property type="evidence" value="ECO:0007669"/>
    <property type="project" value="UniProtKB-KW"/>
</dbReference>
<feature type="binding site" evidence="3">
    <location>
        <position position="136"/>
    </location>
    <ligand>
        <name>a divalent metal cation</name>
        <dbReference type="ChEBI" id="CHEBI:60240"/>
    </ligand>
</feature>
<evidence type="ECO:0000256" key="1">
    <source>
        <dbReference type="ARBA" id="ARBA00008635"/>
    </source>
</evidence>
<dbReference type="AlphaFoldDB" id="A0A7Y9NI31"/>
<feature type="binding site" evidence="3">
    <location>
        <position position="140"/>
    </location>
    <ligand>
        <name>a divalent metal cation</name>
        <dbReference type="ChEBI" id="CHEBI:60240"/>
    </ligand>
</feature>
<dbReference type="Gene3D" id="1.20.120.450">
    <property type="entry name" value="dinb family like domain"/>
    <property type="match status" value="1"/>
</dbReference>
<dbReference type="EMBL" id="JACCCV010000001">
    <property type="protein sequence ID" value="NYF49698.1"/>
    <property type="molecule type" value="Genomic_DNA"/>
</dbReference>
<proteinExistence type="inferred from homology"/>
<evidence type="ECO:0000313" key="4">
    <source>
        <dbReference type="EMBL" id="NYF49698.1"/>
    </source>
</evidence>
<dbReference type="Pfam" id="PF05163">
    <property type="entry name" value="DinB"/>
    <property type="match status" value="1"/>
</dbReference>
<comment type="caution">
    <text evidence="4">The sequence shown here is derived from an EMBL/GenBank/DDBJ whole genome shotgun (WGS) entry which is preliminary data.</text>
</comment>
<evidence type="ECO:0000256" key="2">
    <source>
        <dbReference type="ARBA" id="ARBA00022723"/>
    </source>
</evidence>
<dbReference type="InterPro" id="IPR034660">
    <property type="entry name" value="DinB/YfiT-like"/>
</dbReference>
<reference evidence="4 5" key="1">
    <citation type="submission" date="2020-07" db="EMBL/GenBank/DDBJ databases">
        <title>Genomic Encyclopedia of Type Strains, Phase IV (KMG-V): Genome sequencing to study the core and pangenomes of soil and plant-associated prokaryotes.</title>
        <authorList>
            <person name="Whitman W."/>
        </authorList>
    </citation>
    <scope>NUCLEOTIDE SEQUENCE [LARGE SCALE GENOMIC DNA]</scope>
    <source>
        <strain evidence="4 5">M8UP30</strain>
    </source>
</reference>
<evidence type="ECO:0000256" key="3">
    <source>
        <dbReference type="PIRSR" id="PIRSR607837-1"/>
    </source>
</evidence>